<gene>
    <name evidence="1" type="ORF">DUNSADRAFT_13581</name>
</gene>
<proteinExistence type="predicted"/>
<name>A0ABQ7H360_DUNSA</name>
<dbReference type="Proteomes" id="UP000815325">
    <property type="component" value="Unassembled WGS sequence"/>
</dbReference>
<protein>
    <recommendedName>
        <fullName evidence="3">Encoded protein</fullName>
    </recommendedName>
</protein>
<sequence>MRNSAGFVRHKGACVNNFLLPIKMVSITWAQTSPRVEECQQLYDYIQLARRLSFSWRVYLRMRKREKISNKKAAREQRARQPGLLQQTKGVTFAGAPASGDDDSSVGRTTVRQEREPTKNLLPHEELLCLANAHAKCLLSEHGLPLPESSKTRAANPFSLPHKTARSTVLVEVETCAMRMAFSHIPLWHALMQKLDVKLQGISVILCNDKQSSFGAPDVLQACVDNVALVYKIDSL</sequence>
<organism evidence="1 2">
    <name type="scientific">Dunaliella salina</name>
    <name type="common">Green alga</name>
    <name type="synonym">Protococcus salinus</name>
    <dbReference type="NCBI Taxonomy" id="3046"/>
    <lineage>
        <taxon>Eukaryota</taxon>
        <taxon>Viridiplantae</taxon>
        <taxon>Chlorophyta</taxon>
        <taxon>core chlorophytes</taxon>
        <taxon>Chlorophyceae</taxon>
        <taxon>CS clade</taxon>
        <taxon>Chlamydomonadales</taxon>
        <taxon>Dunaliellaceae</taxon>
        <taxon>Dunaliella</taxon>
    </lineage>
</organism>
<dbReference type="EMBL" id="MU069489">
    <property type="protein sequence ID" value="KAF5841308.1"/>
    <property type="molecule type" value="Genomic_DNA"/>
</dbReference>
<evidence type="ECO:0000313" key="2">
    <source>
        <dbReference type="Proteomes" id="UP000815325"/>
    </source>
</evidence>
<evidence type="ECO:0000313" key="1">
    <source>
        <dbReference type="EMBL" id="KAF5841308.1"/>
    </source>
</evidence>
<reference evidence="1" key="1">
    <citation type="submission" date="2017-08" db="EMBL/GenBank/DDBJ databases">
        <authorList>
            <person name="Polle J.E."/>
            <person name="Barry K."/>
            <person name="Cushman J."/>
            <person name="Schmutz J."/>
            <person name="Tran D."/>
            <person name="Hathwaick L.T."/>
            <person name="Yim W.C."/>
            <person name="Jenkins J."/>
            <person name="Mckie-Krisberg Z.M."/>
            <person name="Prochnik S."/>
            <person name="Lindquist E."/>
            <person name="Dockter R.B."/>
            <person name="Adam C."/>
            <person name="Molina H."/>
            <person name="Bunkerborg J."/>
            <person name="Jin E."/>
            <person name="Buchheim M."/>
            <person name="Magnuson J."/>
        </authorList>
    </citation>
    <scope>NUCLEOTIDE SEQUENCE</scope>
    <source>
        <strain evidence="1">CCAP 19/18</strain>
    </source>
</reference>
<evidence type="ECO:0008006" key="3">
    <source>
        <dbReference type="Google" id="ProtNLM"/>
    </source>
</evidence>
<keyword evidence="2" id="KW-1185">Reference proteome</keyword>
<comment type="caution">
    <text evidence="1">The sequence shown here is derived from an EMBL/GenBank/DDBJ whole genome shotgun (WGS) entry which is preliminary data.</text>
</comment>
<accession>A0ABQ7H360</accession>